<dbReference type="EMBL" id="GG693870">
    <property type="protein sequence ID" value="EES52962.1"/>
    <property type="molecule type" value="Genomic_DNA"/>
</dbReference>
<dbReference type="Proteomes" id="UP000009374">
    <property type="component" value="Unassembled WGS sequence"/>
</dbReference>
<dbReference type="Pfam" id="PF13692">
    <property type="entry name" value="Glyco_trans_1_4"/>
    <property type="match status" value="1"/>
</dbReference>
<dbReference type="SMART" id="SM00028">
    <property type="entry name" value="TPR"/>
    <property type="match status" value="4"/>
</dbReference>
<sequence length="777" mass="87013">MLRILTFNWHEGYISLLGKLPVTFDIVERRKGGYERWMTEFRPCPRGSRIVDFKTAMGHLAREEYDAIICHDMSDLLLTRKSPIPQFMVFHNRLDTMIALGKNAVDPREYRKALSELMSQVSDLTPVFISASKKESWGFAGPVILPGIDPGEWGGYDGSLDRALRIGNFIEERDLMLGATLSGQVLDGIPHTTLGLNPRIPGAHPSRNLEDLKEQMRHHRLLLHTTVEPWEDGYNFSLLEAMATGMPIVALTHSGSPVKEGVNGFLAERVEDLKEHVKTLLGNRGLAQEMGAASREIVAREFPLDRFLESWERLINQKVAVWKPKQLYRKERGEVIDRIPAGANRILDIGCGAGSMGRGIRTRWGNVTLVGIEKDAARGFEAKAFYDRVIVADAATWEPDFNEESFDAIVMADVLEHVEDPVSLLRKYVPYLSPQGVLVLSVPNIRYHEILGGLAQGRFDYQEQGILDRSHLRFFTRKTLVELLEQAGLQIETLGANVSSEFSKMAEELARRGESRTDVDLGSIVLREQSPEEIRDLFVMQYLVTARRRVFGIIEKVDDMIGSGISDGVEELLLSALADPGLTREERGEVEIKLGEILSRKGDLPGARQAFERAIPVVADERAYQGRAVVALLMGDFADSLADFKRAFEKNPRSHASLSGFGMVCQELRNYEEAVYYYDQSLGIDLDQEEVLRLLVDVARAIGRPEAAIGRVREFLLRHPFKNGFRALYATLLEESGQLEEAFHIAREILARDPKNGVALGIVERAESAVPALAVKA</sequence>
<keyword evidence="1" id="KW-0802">TPR repeat</keyword>
<dbReference type="CDD" id="cd02440">
    <property type="entry name" value="AdoMet_MTases"/>
    <property type="match status" value="1"/>
</dbReference>
<keyword evidence="3" id="KW-1185">Reference proteome</keyword>
<dbReference type="SUPFAM" id="SSF48452">
    <property type="entry name" value="TPR-like"/>
    <property type="match status" value="1"/>
</dbReference>
<dbReference type="PANTHER" id="PTHR43861">
    <property type="entry name" value="TRANS-ACONITATE 2-METHYLTRANSFERASE-RELATED"/>
    <property type="match status" value="1"/>
</dbReference>
<dbReference type="InterPro" id="IPR019734">
    <property type="entry name" value="TPR_rpt"/>
</dbReference>
<dbReference type="Gene3D" id="3.40.50.2000">
    <property type="entry name" value="Glycogen Phosphorylase B"/>
    <property type="match status" value="1"/>
</dbReference>
<dbReference type="SUPFAM" id="SSF53756">
    <property type="entry name" value="UDP-Glycosyltransferase/glycogen phosphorylase"/>
    <property type="match status" value="1"/>
</dbReference>
<dbReference type="GO" id="GO:0008168">
    <property type="term" value="F:methyltransferase activity"/>
    <property type="evidence" value="ECO:0007669"/>
    <property type="project" value="UniProtKB-KW"/>
</dbReference>
<keyword evidence="2" id="KW-0808">Transferase</keyword>
<gene>
    <name evidence="2" type="ORF">UBAL3_80630020</name>
</gene>
<dbReference type="Pfam" id="PF13432">
    <property type="entry name" value="TPR_16"/>
    <property type="match status" value="2"/>
</dbReference>
<protein>
    <submittedName>
        <fullName evidence="2">Putative methyltransferase</fullName>
    </submittedName>
</protein>
<dbReference type="InterPro" id="IPR011990">
    <property type="entry name" value="TPR-like_helical_dom_sf"/>
</dbReference>
<name>C6HWI6_9BACT</name>
<dbReference type="Gene3D" id="3.40.50.150">
    <property type="entry name" value="Vaccinia Virus protein VP39"/>
    <property type="match status" value="1"/>
</dbReference>
<keyword evidence="2" id="KW-0489">Methyltransferase</keyword>
<dbReference type="Pfam" id="PF13489">
    <property type="entry name" value="Methyltransf_23"/>
    <property type="match status" value="1"/>
</dbReference>
<evidence type="ECO:0000313" key="2">
    <source>
        <dbReference type="EMBL" id="EES52962.1"/>
    </source>
</evidence>
<proteinExistence type="predicted"/>
<accession>C6HWI6</accession>
<dbReference type="SUPFAM" id="SSF53335">
    <property type="entry name" value="S-adenosyl-L-methionine-dependent methyltransferases"/>
    <property type="match status" value="1"/>
</dbReference>
<dbReference type="Gene3D" id="1.25.40.10">
    <property type="entry name" value="Tetratricopeptide repeat domain"/>
    <property type="match status" value="1"/>
</dbReference>
<dbReference type="PROSITE" id="PS50005">
    <property type="entry name" value="TPR"/>
    <property type="match status" value="1"/>
</dbReference>
<reference evidence="2 3" key="1">
    <citation type="journal article" date="2009" name="Appl. Environ. Microbiol.">
        <title>Community genomic and proteomic analyses of chemoautotrophic iron-oxidizing "Leptospirillum rubarum" (Group II) and "Leptospirillum ferrodiazotrophum" (Group III) bacteria in acid mine drainage biofilms.</title>
        <authorList>
            <person name="Goltsman D.S."/>
            <person name="Denef V.J."/>
            <person name="Singer S.W."/>
            <person name="VerBerkmoes N.C."/>
            <person name="Lefsrud M."/>
            <person name="Mueller R.S."/>
            <person name="Dick G.J."/>
            <person name="Sun C.L."/>
            <person name="Wheeler K.E."/>
            <person name="Zemla A."/>
            <person name="Baker B.J."/>
            <person name="Hauser L."/>
            <person name="Land M."/>
            <person name="Shah M.B."/>
            <person name="Thelen M.P."/>
            <person name="Hettich R.L."/>
            <person name="Banfield J.F."/>
        </authorList>
    </citation>
    <scope>NUCLEOTIDE SEQUENCE [LARGE SCALE GENOMIC DNA]</scope>
</reference>
<feature type="repeat" description="TPR" evidence="1">
    <location>
        <begin position="621"/>
        <end position="654"/>
    </location>
</feature>
<dbReference type="InterPro" id="IPR029063">
    <property type="entry name" value="SAM-dependent_MTases_sf"/>
</dbReference>
<evidence type="ECO:0000313" key="3">
    <source>
        <dbReference type="Proteomes" id="UP000009374"/>
    </source>
</evidence>
<evidence type="ECO:0000256" key="1">
    <source>
        <dbReference type="PROSITE-ProRule" id="PRU00339"/>
    </source>
</evidence>
<dbReference type="GO" id="GO:0032259">
    <property type="term" value="P:methylation"/>
    <property type="evidence" value="ECO:0007669"/>
    <property type="project" value="UniProtKB-KW"/>
</dbReference>
<organism evidence="2 3">
    <name type="scientific">Leptospirillum ferrodiazotrophum</name>
    <dbReference type="NCBI Taxonomy" id="412449"/>
    <lineage>
        <taxon>Bacteria</taxon>
        <taxon>Pseudomonadati</taxon>
        <taxon>Nitrospirota</taxon>
        <taxon>Nitrospiria</taxon>
        <taxon>Nitrospirales</taxon>
        <taxon>Nitrospiraceae</taxon>
        <taxon>Leptospirillum</taxon>
    </lineage>
</organism>
<dbReference type="AlphaFoldDB" id="C6HWI6"/>